<feature type="transmembrane region" description="Helical" evidence="5">
    <location>
        <begin position="393"/>
        <end position="414"/>
    </location>
</feature>
<feature type="transmembrane region" description="Helical" evidence="5">
    <location>
        <begin position="426"/>
        <end position="448"/>
    </location>
</feature>
<dbReference type="PROSITE" id="PS00216">
    <property type="entry name" value="SUGAR_TRANSPORT_1"/>
    <property type="match status" value="1"/>
</dbReference>
<keyword evidence="3 5" id="KW-1133">Transmembrane helix</keyword>
<evidence type="ECO:0000313" key="7">
    <source>
        <dbReference type="EMBL" id="GIH33278.1"/>
    </source>
</evidence>
<dbReference type="PROSITE" id="PS50850">
    <property type="entry name" value="MFS"/>
    <property type="match status" value="1"/>
</dbReference>
<keyword evidence="8" id="KW-1185">Reference proteome</keyword>
<comment type="subcellular location">
    <subcellularLocation>
        <location evidence="1">Cell membrane</location>
        <topology evidence="1">Multi-pass membrane protein</topology>
    </subcellularLocation>
</comment>
<feature type="transmembrane region" description="Helical" evidence="5">
    <location>
        <begin position="68"/>
        <end position="87"/>
    </location>
</feature>
<name>A0ABQ4FEQ1_9ACTN</name>
<dbReference type="InterPro" id="IPR020846">
    <property type="entry name" value="MFS_dom"/>
</dbReference>
<dbReference type="EMBL" id="BOOB01000024">
    <property type="protein sequence ID" value="GIH33278.1"/>
    <property type="molecule type" value="Genomic_DNA"/>
</dbReference>
<feature type="transmembrane region" description="Helical" evidence="5">
    <location>
        <begin position="308"/>
        <end position="328"/>
    </location>
</feature>
<dbReference type="Proteomes" id="UP000651728">
    <property type="component" value="Unassembled WGS sequence"/>
</dbReference>
<evidence type="ECO:0000256" key="5">
    <source>
        <dbReference type="SAM" id="Phobius"/>
    </source>
</evidence>
<proteinExistence type="predicted"/>
<evidence type="ECO:0000256" key="1">
    <source>
        <dbReference type="ARBA" id="ARBA00004651"/>
    </source>
</evidence>
<feature type="transmembrane region" description="Helical" evidence="5">
    <location>
        <begin position="20"/>
        <end position="39"/>
    </location>
</feature>
<keyword evidence="4 5" id="KW-0472">Membrane</keyword>
<dbReference type="InterPro" id="IPR036259">
    <property type="entry name" value="MFS_trans_sf"/>
</dbReference>
<dbReference type="SUPFAM" id="SSF103473">
    <property type="entry name" value="MFS general substrate transporter"/>
    <property type="match status" value="1"/>
</dbReference>
<dbReference type="Pfam" id="PF00083">
    <property type="entry name" value="Sugar_tr"/>
    <property type="match status" value="1"/>
</dbReference>
<protein>
    <submittedName>
        <fullName evidence="7">Sugar transporter</fullName>
    </submittedName>
</protein>
<evidence type="ECO:0000256" key="4">
    <source>
        <dbReference type="ARBA" id="ARBA00023136"/>
    </source>
</evidence>
<sequence>MTTSPDALSAESIGTRLDRLRWSGTHLSILMALGAGWLFDSLEVNLVGSVINPLSEHFQATVEQSSRIFWVWLLGVLFGALAGGVLADRFGRRRLFLVTLLWYSGFTVLTAASPNLEVLYVLRFLTALGVGAEYGIINAAIMEFMPARVRGRSAAAVMNFWSIGAIASGFIAFLLLNTFALASAVSWRYGFALGGILALLVLFFRRRLPESPRWLAAQGRVEEAEAILRRMERRAGVDPDASVPGDAPEAPATTHRSALAELVRRYPGRLLLGCVLDLSEAFGYYGLSALLSIVVLKQVHYTDAEIPFFFILGNVGALIGGIGMTLAFDRLGRRWSVGTFYALAATGIGVLAAATSTGDKGLVLAATMLANAVATGAWTAAYPTFTELFPTHLRAAGIGTSVAVGRIGAAYGALYLPTLAVQIGATASYVLIAAFWSVGAIAMIVWSVSGGVDGARQPLSALSAGARGPAGLSPSAGPLTK</sequence>
<gene>
    <name evidence="7" type="ORF">Mam01_34420</name>
</gene>
<dbReference type="RefSeq" id="WP_204286307.1">
    <property type="nucleotide sequence ID" value="NZ_BAABEJ010000013.1"/>
</dbReference>
<dbReference type="InterPro" id="IPR005828">
    <property type="entry name" value="MFS_sugar_transport-like"/>
</dbReference>
<dbReference type="CDD" id="cd17316">
    <property type="entry name" value="MFS_SV2_like"/>
    <property type="match status" value="1"/>
</dbReference>
<dbReference type="PANTHER" id="PTHR23508:SF10">
    <property type="entry name" value="CARBOXYLIC ACID TRANSPORTER PROTEIN HOMOLOG"/>
    <property type="match status" value="1"/>
</dbReference>
<dbReference type="PANTHER" id="PTHR23508">
    <property type="entry name" value="CARBOXYLIC ACID TRANSPORTER PROTEIN HOMOLOG"/>
    <property type="match status" value="1"/>
</dbReference>
<keyword evidence="2 5" id="KW-0812">Transmembrane</keyword>
<reference evidence="7 8" key="1">
    <citation type="submission" date="2021-01" db="EMBL/GenBank/DDBJ databases">
        <title>Whole genome shotgun sequence of Microbispora amethystogenes NBRC 101907.</title>
        <authorList>
            <person name="Komaki H."/>
            <person name="Tamura T."/>
        </authorList>
    </citation>
    <scope>NUCLEOTIDE SEQUENCE [LARGE SCALE GENOMIC DNA]</scope>
    <source>
        <strain evidence="7 8">NBRC 101907</strain>
    </source>
</reference>
<feature type="transmembrane region" description="Helical" evidence="5">
    <location>
        <begin position="153"/>
        <end position="175"/>
    </location>
</feature>
<organism evidence="7 8">
    <name type="scientific">Microbispora amethystogenes</name>
    <dbReference type="NCBI Taxonomy" id="1427754"/>
    <lineage>
        <taxon>Bacteria</taxon>
        <taxon>Bacillati</taxon>
        <taxon>Actinomycetota</taxon>
        <taxon>Actinomycetes</taxon>
        <taxon>Streptosporangiales</taxon>
        <taxon>Streptosporangiaceae</taxon>
        <taxon>Microbispora</taxon>
    </lineage>
</organism>
<feature type="transmembrane region" description="Helical" evidence="5">
    <location>
        <begin position="187"/>
        <end position="204"/>
    </location>
</feature>
<feature type="transmembrane region" description="Helical" evidence="5">
    <location>
        <begin position="270"/>
        <end position="296"/>
    </location>
</feature>
<comment type="caution">
    <text evidence="7">The sequence shown here is derived from an EMBL/GenBank/DDBJ whole genome shotgun (WGS) entry which is preliminary data.</text>
</comment>
<dbReference type="Gene3D" id="1.20.1250.20">
    <property type="entry name" value="MFS general substrate transporter like domains"/>
    <property type="match status" value="1"/>
</dbReference>
<evidence type="ECO:0000256" key="3">
    <source>
        <dbReference type="ARBA" id="ARBA00022989"/>
    </source>
</evidence>
<accession>A0ABQ4FEQ1</accession>
<evidence type="ECO:0000313" key="8">
    <source>
        <dbReference type="Proteomes" id="UP000651728"/>
    </source>
</evidence>
<feature type="transmembrane region" description="Helical" evidence="5">
    <location>
        <begin position="361"/>
        <end position="381"/>
    </location>
</feature>
<evidence type="ECO:0000259" key="6">
    <source>
        <dbReference type="PROSITE" id="PS50850"/>
    </source>
</evidence>
<feature type="transmembrane region" description="Helical" evidence="5">
    <location>
        <begin position="118"/>
        <end position="141"/>
    </location>
</feature>
<keyword evidence="7" id="KW-0813">Transport</keyword>
<keyword evidence="7" id="KW-0762">Sugar transport</keyword>
<feature type="transmembrane region" description="Helical" evidence="5">
    <location>
        <begin position="335"/>
        <end position="355"/>
    </location>
</feature>
<feature type="domain" description="Major facilitator superfamily (MFS) profile" evidence="6">
    <location>
        <begin position="29"/>
        <end position="451"/>
    </location>
</feature>
<feature type="transmembrane region" description="Helical" evidence="5">
    <location>
        <begin position="94"/>
        <end position="112"/>
    </location>
</feature>
<dbReference type="InterPro" id="IPR005829">
    <property type="entry name" value="Sugar_transporter_CS"/>
</dbReference>
<evidence type="ECO:0000256" key="2">
    <source>
        <dbReference type="ARBA" id="ARBA00022692"/>
    </source>
</evidence>